<evidence type="ECO:0000256" key="1">
    <source>
        <dbReference type="SAM" id="MobiDB-lite"/>
    </source>
</evidence>
<gene>
    <name evidence="2" type="ORF">KP509_15G042400</name>
</gene>
<dbReference type="AlphaFoldDB" id="A0A8T2T2U2"/>
<accession>A0A8T2T2U2</accession>
<evidence type="ECO:0000313" key="3">
    <source>
        <dbReference type="Proteomes" id="UP000825935"/>
    </source>
</evidence>
<dbReference type="OrthoDB" id="1996845at2759"/>
<protein>
    <submittedName>
        <fullName evidence="2">Uncharacterized protein</fullName>
    </submittedName>
</protein>
<sequence length="288" mass="31209">MLTSLRKCIQCLPIFSADSPPPSPGRVSSTVDTAQEGNVHSLNITCPSPFPISTAPPTADKPCFSDASLVGNGDQKALHASGVAKDELGTGNTLHETSCGAEKEGKRHDKSQDTEQDSSDTPFAEDGLAETSASNDAFDVGGDISALHHVQSSHSHGNLTLQAFHSAPVPEVGDLDIASEDSTFVEEGNLYAHHLSADMADLQETDFFDESDTKPQERKRRRDIMKAHLKGFHQQLKQGGHLLKEEGGKQLQTMKNMKEEGSKHIQGMVHNIYQTHWTLEDQSNSKGD</sequence>
<comment type="caution">
    <text evidence="2">The sequence shown here is derived from an EMBL/GenBank/DDBJ whole genome shotgun (WGS) entry which is preliminary data.</text>
</comment>
<feature type="compositionally biased region" description="Basic and acidic residues" evidence="1">
    <location>
        <begin position="101"/>
        <end position="113"/>
    </location>
</feature>
<dbReference type="EMBL" id="CM035420">
    <property type="protein sequence ID" value="KAH7404781.1"/>
    <property type="molecule type" value="Genomic_DNA"/>
</dbReference>
<feature type="region of interest" description="Disordered" evidence="1">
    <location>
        <begin position="83"/>
        <end position="127"/>
    </location>
</feature>
<name>A0A8T2T2U2_CERRI</name>
<dbReference type="Proteomes" id="UP000825935">
    <property type="component" value="Chromosome 15"/>
</dbReference>
<organism evidence="2 3">
    <name type="scientific">Ceratopteris richardii</name>
    <name type="common">Triangle waterfern</name>
    <dbReference type="NCBI Taxonomy" id="49495"/>
    <lineage>
        <taxon>Eukaryota</taxon>
        <taxon>Viridiplantae</taxon>
        <taxon>Streptophyta</taxon>
        <taxon>Embryophyta</taxon>
        <taxon>Tracheophyta</taxon>
        <taxon>Polypodiopsida</taxon>
        <taxon>Polypodiidae</taxon>
        <taxon>Polypodiales</taxon>
        <taxon>Pteridineae</taxon>
        <taxon>Pteridaceae</taxon>
        <taxon>Parkerioideae</taxon>
        <taxon>Ceratopteris</taxon>
    </lineage>
</organism>
<reference evidence="2" key="1">
    <citation type="submission" date="2021-08" db="EMBL/GenBank/DDBJ databases">
        <title>WGS assembly of Ceratopteris richardii.</title>
        <authorList>
            <person name="Marchant D.B."/>
            <person name="Chen G."/>
            <person name="Jenkins J."/>
            <person name="Shu S."/>
            <person name="Leebens-Mack J."/>
            <person name="Grimwood J."/>
            <person name="Schmutz J."/>
            <person name="Soltis P."/>
            <person name="Soltis D."/>
            <person name="Chen Z.-H."/>
        </authorList>
    </citation>
    <scope>NUCLEOTIDE SEQUENCE</scope>
    <source>
        <strain evidence="2">Whitten #5841</strain>
        <tissue evidence="2">Leaf</tissue>
    </source>
</reference>
<proteinExistence type="predicted"/>
<keyword evidence="3" id="KW-1185">Reference proteome</keyword>
<evidence type="ECO:0000313" key="2">
    <source>
        <dbReference type="EMBL" id="KAH7404781.1"/>
    </source>
</evidence>